<keyword evidence="2" id="KW-1133">Transmembrane helix</keyword>
<feature type="signal peptide" evidence="3">
    <location>
        <begin position="1"/>
        <end position="24"/>
    </location>
</feature>
<feature type="chain" id="PRO_5034196216" evidence="3">
    <location>
        <begin position="25"/>
        <end position="285"/>
    </location>
</feature>
<keyword evidence="2" id="KW-0472">Membrane</keyword>
<dbReference type="AlphaFoldDB" id="A0A8C8SMZ9"/>
<organism evidence="4 5">
    <name type="scientific">Pelusios castaneus</name>
    <name type="common">West African mud turtle</name>
    <dbReference type="NCBI Taxonomy" id="367368"/>
    <lineage>
        <taxon>Eukaryota</taxon>
        <taxon>Metazoa</taxon>
        <taxon>Chordata</taxon>
        <taxon>Craniata</taxon>
        <taxon>Vertebrata</taxon>
        <taxon>Euteleostomi</taxon>
        <taxon>Archelosauria</taxon>
        <taxon>Testudinata</taxon>
        <taxon>Testudines</taxon>
        <taxon>Pleurodira</taxon>
        <taxon>Pelomedusidae</taxon>
        <taxon>Pelusios</taxon>
    </lineage>
</organism>
<evidence type="ECO:0000256" key="2">
    <source>
        <dbReference type="SAM" id="Phobius"/>
    </source>
</evidence>
<dbReference type="Proteomes" id="UP000694393">
    <property type="component" value="Unplaced"/>
</dbReference>
<sequence length="285" mass="32015">MSSFSNYLPLIVLLSRGLLTEQASEPNCTGVADFGSCLGNYEGFCPNDVACGCKDNKPFCKCPYYQGRWGDYWYMGHKCKQLWNTLDLILVTVLPAVALAFLVGVIIQCVHCCKKKSNKGARKQARRMENRLHHTPEYIPEMDDDLRYISPQQLAKDDLSAQNVKMPKIQLQSPSFAQSASPSQVGGFSYLSHQPSRKPVPTADSSFSLQSSQRNQFGYQSSHFPDVDYAEENPIPAISERQFPKSGILAFSRPDRFQNVAQTMDNPNAGRQVRPYQLGHSQNYI</sequence>
<name>A0A8C8SMZ9_9SAUR</name>
<proteinExistence type="predicted"/>
<keyword evidence="3" id="KW-0732">Signal</keyword>
<dbReference type="Ensembl" id="ENSPCET00000023763.1">
    <property type="protein sequence ID" value="ENSPCEP00000022998.1"/>
    <property type="gene ID" value="ENSPCEG00000017522.1"/>
</dbReference>
<evidence type="ECO:0000256" key="1">
    <source>
        <dbReference type="SAM" id="MobiDB-lite"/>
    </source>
</evidence>
<protein>
    <submittedName>
        <fullName evidence="4">Uncharacterized protein</fullName>
    </submittedName>
</protein>
<feature type="region of interest" description="Disordered" evidence="1">
    <location>
        <begin position="187"/>
        <end position="220"/>
    </location>
</feature>
<keyword evidence="2" id="KW-0812">Transmembrane</keyword>
<evidence type="ECO:0000313" key="4">
    <source>
        <dbReference type="Ensembl" id="ENSPCEP00000022998.1"/>
    </source>
</evidence>
<reference evidence="4" key="2">
    <citation type="submission" date="2025-09" db="UniProtKB">
        <authorList>
            <consortium name="Ensembl"/>
        </authorList>
    </citation>
    <scope>IDENTIFICATION</scope>
</reference>
<evidence type="ECO:0000313" key="5">
    <source>
        <dbReference type="Proteomes" id="UP000694393"/>
    </source>
</evidence>
<keyword evidence="5" id="KW-1185">Reference proteome</keyword>
<accession>A0A8C8SMZ9</accession>
<feature type="compositionally biased region" description="Polar residues" evidence="1">
    <location>
        <begin position="203"/>
        <end position="220"/>
    </location>
</feature>
<feature type="transmembrane region" description="Helical" evidence="2">
    <location>
        <begin position="88"/>
        <end position="107"/>
    </location>
</feature>
<reference evidence="4" key="1">
    <citation type="submission" date="2025-08" db="UniProtKB">
        <authorList>
            <consortium name="Ensembl"/>
        </authorList>
    </citation>
    <scope>IDENTIFICATION</scope>
</reference>
<evidence type="ECO:0000256" key="3">
    <source>
        <dbReference type="SAM" id="SignalP"/>
    </source>
</evidence>